<dbReference type="InterPro" id="IPR001846">
    <property type="entry name" value="VWF_type-D"/>
</dbReference>
<evidence type="ECO:0000313" key="9">
    <source>
        <dbReference type="Proteomes" id="UP000295264"/>
    </source>
</evidence>
<feature type="region of interest" description="Disordered" evidence="6">
    <location>
        <begin position="1579"/>
        <end position="1986"/>
    </location>
</feature>
<dbReference type="InterPro" id="IPR014853">
    <property type="entry name" value="VWF/SSPO/ZAN-like_Cys-rich_dom"/>
</dbReference>
<feature type="compositionally biased region" description="Pro residues" evidence="6">
    <location>
        <begin position="979"/>
        <end position="988"/>
    </location>
</feature>
<evidence type="ECO:0000256" key="5">
    <source>
        <dbReference type="ARBA" id="ARBA00023180"/>
    </source>
</evidence>
<dbReference type="InterPro" id="IPR050780">
    <property type="entry name" value="Mucin_vWF_Thrombospondin_sf"/>
</dbReference>
<feature type="compositionally biased region" description="Low complexity" evidence="6">
    <location>
        <begin position="1579"/>
        <end position="1942"/>
    </location>
</feature>
<evidence type="ECO:0000256" key="3">
    <source>
        <dbReference type="ARBA" id="ARBA00022737"/>
    </source>
</evidence>
<gene>
    <name evidence="8" type="ORF">DBR06_SOUSAS35410008</name>
</gene>
<dbReference type="Gene3D" id="2.10.25.10">
    <property type="entry name" value="Laminin"/>
    <property type="match status" value="3"/>
</dbReference>
<dbReference type="SMART" id="SM00216">
    <property type="entry name" value="VWD"/>
    <property type="match status" value="2"/>
</dbReference>
<keyword evidence="9" id="KW-1185">Reference proteome</keyword>
<comment type="subcellular location">
    <subcellularLocation>
        <location evidence="1">Secreted</location>
    </subcellularLocation>
</comment>
<dbReference type="SMART" id="SM00215">
    <property type="entry name" value="VWC_out"/>
    <property type="match status" value="2"/>
</dbReference>
<dbReference type="Proteomes" id="UP000295264">
    <property type="component" value="Unassembled WGS sequence"/>
</dbReference>
<feature type="compositionally biased region" description="Pro residues" evidence="6">
    <location>
        <begin position="2009"/>
        <end position="2022"/>
    </location>
</feature>
<keyword evidence="4" id="KW-1015">Disulfide bond</keyword>
<feature type="region of interest" description="Disordered" evidence="6">
    <location>
        <begin position="2006"/>
        <end position="2091"/>
    </location>
</feature>
<evidence type="ECO:0000256" key="2">
    <source>
        <dbReference type="ARBA" id="ARBA00022525"/>
    </source>
</evidence>
<feature type="compositionally biased region" description="Low complexity" evidence="6">
    <location>
        <begin position="1173"/>
        <end position="1202"/>
    </location>
</feature>
<dbReference type="InterPro" id="IPR001007">
    <property type="entry name" value="VWF_dom"/>
</dbReference>
<evidence type="ECO:0000256" key="4">
    <source>
        <dbReference type="ARBA" id="ARBA00023157"/>
    </source>
</evidence>
<keyword evidence="3" id="KW-0677">Repeat</keyword>
<protein>
    <recommendedName>
        <fullName evidence="7">VWFD domain-containing protein</fullName>
    </recommendedName>
</protein>
<feature type="domain" description="VWFD" evidence="7">
    <location>
        <begin position="744"/>
        <end position="916"/>
    </location>
</feature>
<feature type="compositionally biased region" description="Low complexity" evidence="6">
    <location>
        <begin position="2023"/>
        <end position="2059"/>
    </location>
</feature>
<dbReference type="PANTHER" id="PTHR11339">
    <property type="entry name" value="EXTRACELLULAR MATRIX GLYCOPROTEIN RELATED"/>
    <property type="match status" value="1"/>
</dbReference>
<feature type="compositionally biased region" description="Pro residues" evidence="6">
    <location>
        <begin position="1025"/>
        <end position="1034"/>
    </location>
</feature>
<dbReference type="Pfam" id="PF01826">
    <property type="entry name" value="TIL"/>
    <property type="match status" value="2"/>
</dbReference>
<feature type="region of interest" description="Disordered" evidence="6">
    <location>
        <begin position="1075"/>
        <end position="1546"/>
    </location>
</feature>
<feature type="compositionally biased region" description="Low complexity" evidence="6">
    <location>
        <begin position="2107"/>
        <end position="2139"/>
    </location>
</feature>
<feature type="compositionally biased region" description="Pro residues" evidence="6">
    <location>
        <begin position="1002"/>
        <end position="1011"/>
    </location>
</feature>
<feature type="region of interest" description="Disordered" evidence="6">
    <location>
        <begin position="965"/>
        <end position="1058"/>
    </location>
</feature>
<reference evidence="8 9" key="1">
    <citation type="journal article" date="2018" name="Genomics">
        <title>Molecular footprints of inshore aquatic adaptation in Indo-Pacific humpback dolphin (Sousa chinensis).</title>
        <authorList>
            <person name="Ming Y."/>
            <person name="Jian J."/>
            <person name="Yu F."/>
            <person name="Yu X."/>
            <person name="Wang J."/>
            <person name="Liu W."/>
        </authorList>
    </citation>
    <scope>NUCLEOTIDE SEQUENCE [LARGE SCALE GENOMIC DNA]</scope>
    <source>
        <strain evidence="8">MY-2018</strain>
        <tissue evidence="8">Skin</tissue>
    </source>
</reference>
<evidence type="ECO:0000313" key="8">
    <source>
        <dbReference type="EMBL" id="TEA36495.1"/>
    </source>
</evidence>
<dbReference type="SMART" id="SM00832">
    <property type="entry name" value="C8"/>
    <property type="match status" value="2"/>
</dbReference>
<dbReference type="Pfam" id="PF00094">
    <property type="entry name" value="VWD"/>
    <property type="match status" value="3"/>
</dbReference>
<keyword evidence="2" id="KW-0964">Secreted</keyword>
<feature type="domain" description="VWFD" evidence="7">
    <location>
        <begin position="273"/>
        <end position="457"/>
    </location>
</feature>
<dbReference type="FunFam" id="2.10.25.10:FF:000153">
    <property type="entry name" value="MUC5B isoform 1"/>
    <property type="match status" value="2"/>
</dbReference>
<dbReference type="Pfam" id="PF08742">
    <property type="entry name" value="C8"/>
    <property type="match status" value="2"/>
</dbReference>
<dbReference type="GO" id="GO:0031012">
    <property type="term" value="C:extracellular matrix"/>
    <property type="evidence" value="ECO:0007669"/>
    <property type="project" value="TreeGrafter"/>
</dbReference>
<dbReference type="InterPro" id="IPR002919">
    <property type="entry name" value="TIL_dom"/>
</dbReference>
<evidence type="ECO:0000256" key="6">
    <source>
        <dbReference type="SAM" id="MobiDB-lite"/>
    </source>
</evidence>
<evidence type="ECO:0000256" key="1">
    <source>
        <dbReference type="ARBA" id="ARBA00004613"/>
    </source>
</evidence>
<dbReference type="PROSITE" id="PS51233">
    <property type="entry name" value="VWFD"/>
    <property type="match status" value="3"/>
</dbReference>
<sequence length="2228" mass="233671">MPYTSNGLQITPFGQSVRLVAKQLELELVVMWGPGAHLMVLVEKKHMGKMCGLCGNFDGEKANEFLSEDGQLLEPPKYAALQKLDDPNEICAYEAIPSPRVPQAENAQTCIQLLTLVSRECNVPKEPFLLSCQADMATCAQPGRHHCSCATLSEYSRQCSMAGQPVNSWRGPGLCSVGQCPANQVYRECGETCVQTCSNPRRSCSGFCTFGCFCPEGMVLDDISKNHSCVPVPQCPCLLSGVVFAPGEVTTAACQTCRCSGGRWECVEQPCPRRCALEGGSFVTTFDARPYRFHGTCTYILLQSPQLPDGGSLMAVYDKSGYSHSETSLVAVIYVSSQDKIVISQDEVITNNGDTKRLPYETRNITVFRQTSTHLQMVTTFGLELVIQLWPLFQVYITAGPQFRGQTRGLCGNFNGDTTDDFTTSMGITEGTASLFVDSWRAGNCPAARERETDPCSMSQLNKVCAETHCAVLVKKGTVFERCHAAVDPKPFYKRCVYQACNYEETFPRICAALGDYALTCTSRGVLLPGWRSSVDNCSTPCTGNQTFSYDSQACDRTCLSLSDREVECHPSAVPVDGCNCPEGTYLNHKAECVREAQCPCLLDSSKFILADQSTMVNGVICYCVNGRLSCPAQPQMLLATCSAPKTFQSCSQSSEDKFGAACAPTCQMLATGTPCVPTKCEPGCVCAKGLYENTSGQCVPPEECPCEFAGVSYPRGAELHTDCKSCTCSGGAWACQQSARCPSTCALYGEGHVVTFDGQRFVFDGNCEYILATDACGASDSQPTFKILTENVVCGKSGVTCSRAIKIFLGGLSIVLADGNYTVSGEDPGVHFRVKAGSLHLVLDATVSSTYNLTLIWNKHMTVFIKIARASQDALCGLCGNYNGNMKDDFQTRSKYLASSELEFVNSWKESPLCGDTTFTQDPCSLNAFRRSWAERKCSIINSQTFAACHGQVPPQCPVLPWPAPRAQRPSRQGQVPPQCPVLPWPAPRAQRPSRQGQVPPQCPVLPWPAPRAQRPSRQGQVPPQCPVLPWPAPRAQRPSRQGRASREEPGPALTLRVGPRRCTACLTMRPAVLPRSGSHSTESRPTTAAARTTVPPGTTALSSTRPSPSSPATPAATATAPTTQTQPTVPSGDLPQTTSTVTTATRRPTATAPTVTQATTQPTGPSHDTATRPTARSTARTTAAPPTPATSGTSTVSPASKHATTARPHRGASAGQPQHPAQAMWGRTTTGTSTPTTLPLTKTTTGTSTPTAPPLTMTTTETAAPTAPPLTKTTTGTTTPTTLPLTKNTAQTTTPTAPPLTKITTGTTTPTATSLTKTTGTTTPRTSPLTKTTTETTTPTATTLTKTTTGTTTPTTLPLTKTTTGTTTPTAPPLTKTTTETATPPAPPLTKTTTGTTTPTTLPLTKNTARTTTPTAPPLTKTTTETTTPTATPLTKTTGTTTPRTPPLTKTTTETTTPTATTLTKTTTGTTTPRTSPLTKTTTETTTPTAPPLTKTTTETATPTAPPLTKTTTGTTTPTTLPLTKTTGTATTTAPPLTKTTTETATPTALPLTKTTTGTATPTAPPLTKATTEIATPTAPPLTKTTTETSTPTATPLTKTTRGTTTPTTLPLTKNTARTATPTAPPLTKTTTETSTPTATPLTKTTTGTATPTALPLTKTTTGTTTPTTLPLTKNTARTATPTAPPLTKTTTQTTTPTATTLTKTTTGTTTPRTSPLTKTTTGTSTPRTSPLTKTTTGTTTPRTSPLTKTTTGTSTPTTLPLTKTTTETAAPTARPLTKTTTGTTAPTTLPLTETTTGTATPRTPPLTKNTRGTTTPTAPPLTTTTTGTITPTAPPLIKTTTGTSTSRTPPLTKTTTGTTTPRTPSLTKTTTGTTRAQNSVSTVLPQSSSFSSTLSSPSLNSSQSPFTTSVSVSNLPHYPSSSSSTSTLSSMPATSSLPSHVSSHTTPPFISYSPSPSAVSTSQSIPTASSAPHSPSRSAPVTISHTAPLSASRFSPATIVSVRPSLSPPSSPTLSPLPTPSTMVLSTSQTTPSKPTSSALSSRSTTSKSTSLTTRAPTQGLLSSTLGVTAIPSSPATNLTTRQPSTTGLPASVFLTGSITAHGSSSFPTAGSSSTRGQSISSLVTSLPSSPGAAWGPGPPLRATGEGQEHSRGRRPDLRSPPPLLRSFNTDTMQVDTKCSCCHPLGSHEKQLVLPCPDPRVRGRRLTLTLQVFSSCTCRSQRCGD</sequence>
<feature type="region of interest" description="Disordered" evidence="6">
    <location>
        <begin position="2107"/>
        <end position="2172"/>
    </location>
</feature>
<organism evidence="8 9">
    <name type="scientific">Sousa chinensis</name>
    <name type="common">Indo-pacific humpbacked dolphin</name>
    <name type="synonym">Steno chinensis</name>
    <dbReference type="NCBI Taxonomy" id="103600"/>
    <lineage>
        <taxon>Eukaryota</taxon>
        <taxon>Metazoa</taxon>
        <taxon>Chordata</taxon>
        <taxon>Craniata</taxon>
        <taxon>Vertebrata</taxon>
        <taxon>Euteleostomi</taxon>
        <taxon>Mammalia</taxon>
        <taxon>Eutheria</taxon>
        <taxon>Laurasiatheria</taxon>
        <taxon>Artiodactyla</taxon>
        <taxon>Whippomorpha</taxon>
        <taxon>Cetacea</taxon>
        <taxon>Odontoceti</taxon>
        <taxon>Delphinidae</taxon>
        <taxon>Sousa</taxon>
    </lineage>
</organism>
<dbReference type="InterPro" id="IPR036084">
    <property type="entry name" value="Ser_inhib-like_sf"/>
</dbReference>
<proteinExistence type="predicted"/>
<feature type="compositionally biased region" description="Polar residues" evidence="6">
    <location>
        <begin position="2063"/>
        <end position="2091"/>
    </location>
</feature>
<dbReference type="CDD" id="cd19941">
    <property type="entry name" value="TIL"/>
    <property type="match status" value="3"/>
</dbReference>
<dbReference type="PANTHER" id="PTHR11339:SF264">
    <property type="entry name" value="MUCIN-6"/>
    <property type="match status" value="1"/>
</dbReference>
<comment type="caution">
    <text evidence="8">The sequence shown here is derived from an EMBL/GenBank/DDBJ whole genome shotgun (WGS) entry which is preliminary data.</text>
</comment>
<keyword evidence="5" id="KW-0325">Glycoprotein</keyword>
<name>A0A484GLJ0_SOUCH</name>
<evidence type="ECO:0000259" key="7">
    <source>
        <dbReference type="PROSITE" id="PS51233"/>
    </source>
</evidence>
<feature type="compositionally biased region" description="Basic and acidic residues" evidence="6">
    <location>
        <begin position="2150"/>
        <end position="2161"/>
    </location>
</feature>
<accession>A0A484GLJ0</accession>
<feature type="domain" description="VWFD" evidence="7">
    <location>
        <begin position="1"/>
        <end position="92"/>
    </location>
</feature>
<dbReference type="FunFam" id="2.10.25.10:FF:000414">
    <property type="entry name" value="von Willebrand factor"/>
    <property type="match status" value="1"/>
</dbReference>
<dbReference type="SUPFAM" id="SSF57567">
    <property type="entry name" value="Serine protease inhibitors"/>
    <property type="match status" value="3"/>
</dbReference>
<feature type="compositionally biased region" description="Low complexity" evidence="6">
    <location>
        <begin position="1954"/>
        <end position="1983"/>
    </location>
</feature>
<feature type="compositionally biased region" description="Low complexity" evidence="6">
    <location>
        <begin position="1087"/>
        <end position="1165"/>
    </location>
</feature>
<dbReference type="GO" id="GO:0005615">
    <property type="term" value="C:extracellular space"/>
    <property type="evidence" value="ECO:0007669"/>
    <property type="project" value="TreeGrafter"/>
</dbReference>
<dbReference type="EMBL" id="QWLN02006062">
    <property type="protein sequence ID" value="TEA36495.1"/>
    <property type="molecule type" value="Genomic_DNA"/>
</dbReference>
<feature type="compositionally biased region" description="Low complexity" evidence="6">
    <location>
        <begin position="1230"/>
        <end position="1546"/>
    </location>
</feature>